<keyword evidence="4" id="KW-0186">Copper</keyword>
<feature type="domain" description="CopC" evidence="5">
    <location>
        <begin position="36"/>
        <end position="131"/>
    </location>
</feature>
<dbReference type="InterPro" id="IPR032694">
    <property type="entry name" value="CopC/D"/>
</dbReference>
<evidence type="ECO:0000259" key="5">
    <source>
        <dbReference type="Pfam" id="PF04234"/>
    </source>
</evidence>
<keyword evidence="3" id="KW-0732">Signal</keyword>
<evidence type="ECO:0000256" key="2">
    <source>
        <dbReference type="ARBA" id="ARBA00022723"/>
    </source>
</evidence>
<proteinExistence type="predicted"/>
<dbReference type="InterPro" id="IPR014755">
    <property type="entry name" value="Cu-Rt/internalin_Ig-like"/>
</dbReference>
<evidence type="ECO:0000256" key="3">
    <source>
        <dbReference type="ARBA" id="ARBA00022729"/>
    </source>
</evidence>
<evidence type="ECO:0000313" key="7">
    <source>
        <dbReference type="Proteomes" id="UP000219335"/>
    </source>
</evidence>
<dbReference type="GO" id="GO:0046688">
    <property type="term" value="P:response to copper ion"/>
    <property type="evidence" value="ECO:0007669"/>
    <property type="project" value="InterPro"/>
</dbReference>
<dbReference type="GO" id="GO:0005507">
    <property type="term" value="F:copper ion binding"/>
    <property type="evidence" value="ECO:0007669"/>
    <property type="project" value="InterPro"/>
</dbReference>
<comment type="subcellular location">
    <subcellularLocation>
        <location evidence="1">Cell envelope</location>
    </subcellularLocation>
</comment>
<accession>A0A286A2P0</accession>
<dbReference type="InterPro" id="IPR007348">
    <property type="entry name" value="CopC_dom"/>
</dbReference>
<dbReference type="PANTHER" id="PTHR34820">
    <property type="entry name" value="INNER MEMBRANE PROTEIN YEBZ"/>
    <property type="match status" value="1"/>
</dbReference>
<dbReference type="AlphaFoldDB" id="A0A286A2P0"/>
<dbReference type="EMBL" id="OCMU01000001">
    <property type="protein sequence ID" value="SOD16165.1"/>
    <property type="molecule type" value="Genomic_DNA"/>
</dbReference>
<dbReference type="Pfam" id="PF04234">
    <property type="entry name" value="CopC"/>
    <property type="match status" value="1"/>
</dbReference>
<sequence>MQNKRLSKYGIREVTAFVALLMLLPLLFQVNPAIAHATLVKSEPPRRAILSTPPKQIQLWFNEKIEGSYASVTVEDSNKKLVTESMPEILVDDSKSIILNLPQIPPGLYTVHYRVMSVDGHVIESKYDFSVKNNLMQ</sequence>
<dbReference type="Proteomes" id="UP000219335">
    <property type="component" value="Unassembled WGS sequence"/>
</dbReference>
<dbReference type="GO" id="GO:0030313">
    <property type="term" value="C:cell envelope"/>
    <property type="evidence" value="ECO:0007669"/>
    <property type="project" value="UniProtKB-SubCell"/>
</dbReference>
<dbReference type="SUPFAM" id="SSF81296">
    <property type="entry name" value="E set domains"/>
    <property type="match status" value="1"/>
</dbReference>
<dbReference type="GO" id="GO:0006825">
    <property type="term" value="P:copper ion transport"/>
    <property type="evidence" value="ECO:0007669"/>
    <property type="project" value="InterPro"/>
</dbReference>
<organism evidence="6 7">
    <name type="scientific">Nitrosomonas ureae</name>
    <dbReference type="NCBI Taxonomy" id="44577"/>
    <lineage>
        <taxon>Bacteria</taxon>
        <taxon>Pseudomonadati</taxon>
        <taxon>Pseudomonadota</taxon>
        <taxon>Betaproteobacteria</taxon>
        <taxon>Nitrosomonadales</taxon>
        <taxon>Nitrosomonadaceae</taxon>
        <taxon>Nitrosomonas</taxon>
    </lineage>
</organism>
<gene>
    <name evidence="6" type="ORF">SAMN06297164_0268</name>
</gene>
<dbReference type="InterPro" id="IPR014756">
    <property type="entry name" value="Ig_E-set"/>
</dbReference>
<dbReference type="GO" id="GO:0042597">
    <property type="term" value="C:periplasmic space"/>
    <property type="evidence" value="ECO:0007669"/>
    <property type="project" value="InterPro"/>
</dbReference>
<name>A0A286A2P0_9PROT</name>
<evidence type="ECO:0000313" key="6">
    <source>
        <dbReference type="EMBL" id="SOD16165.1"/>
    </source>
</evidence>
<keyword evidence="2" id="KW-0479">Metal-binding</keyword>
<dbReference type="RefSeq" id="WP_097103586.1">
    <property type="nucleotide sequence ID" value="NZ_OCMU01000001.1"/>
</dbReference>
<evidence type="ECO:0000256" key="1">
    <source>
        <dbReference type="ARBA" id="ARBA00004196"/>
    </source>
</evidence>
<reference evidence="6 7" key="1">
    <citation type="submission" date="2017-09" db="EMBL/GenBank/DDBJ databases">
        <authorList>
            <person name="Ehlers B."/>
            <person name="Leendertz F.H."/>
        </authorList>
    </citation>
    <scope>NUCLEOTIDE SEQUENCE [LARGE SCALE GENOMIC DNA]</scope>
    <source>
        <strain evidence="6 7">Nm42</strain>
    </source>
</reference>
<dbReference type="GO" id="GO:0005886">
    <property type="term" value="C:plasma membrane"/>
    <property type="evidence" value="ECO:0007669"/>
    <property type="project" value="TreeGrafter"/>
</dbReference>
<dbReference type="Gene3D" id="2.60.40.1220">
    <property type="match status" value="1"/>
</dbReference>
<dbReference type="PANTHER" id="PTHR34820:SF4">
    <property type="entry name" value="INNER MEMBRANE PROTEIN YEBZ"/>
    <property type="match status" value="1"/>
</dbReference>
<protein>
    <recommendedName>
        <fullName evidence="5">CopC domain-containing protein</fullName>
    </recommendedName>
</protein>
<evidence type="ECO:0000256" key="4">
    <source>
        <dbReference type="ARBA" id="ARBA00023008"/>
    </source>
</evidence>